<dbReference type="GO" id="GO:0032300">
    <property type="term" value="C:mismatch repair complex"/>
    <property type="evidence" value="ECO:0007669"/>
    <property type="project" value="InterPro"/>
</dbReference>
<feature type="compositionally biased region" description="Low complexity" evidence="3">
    <location>
        <begin position="495"/>
        <end position="505"/>
    </location>
</feature>
<feature type="region of interest" description="Disordered" evidence="3">
    <location>
        <begin position="827"/>
        <end position="856"/>
    </location>
</feature>
<keyword evidence="2" id="KW-0227">DNA damage</keyword>
<dbReference type="Pfam" id="PF13589">
    <property type="entry name" value="HATPase_c_3"/>
    <property type="match status" value="1"/>
</dbReference>
<dbReference type="Pfam" id="PF08676">
    <property type="entry name" value="MutL_C"/>
    <property type="match status" value="1"/>
</dbReference>
<dbReference type="Gene3D" id="3.30.1370.100">
    <property type="entry name" value="MutL, C-terminal domain, regulatory subdomain"/>
    <property type="match status" value="1"/>
</dbReference>
<protein>
    <submittedName>
        <fullName evidence="6">DNA mismatch repair protein Mlh3</fullName>
    </submittedName>
</protein>
<dbReference type="GO" id="GO:0140664">
    <property type="term" value="F:ATP-dependent DNA damage sensor activity"/>
    <property type="evidence" value="ECO:0007669"/>
    <property type="project" value="InterPro"/>
</dbReference>
<dbReference type="NCBIfam" id="TIGR00585">
    <property type="entry name" value="mutl"/>
    <property type="match status" value="1"/>
</dbReference>
<name>A0A6C0WZ19_ACTEQ</name>
<feature type="region of interest" description="Disordered" evidence="3">
    <location>
        <begin position="737"/>
        <end position="770"/>
    </location>
</feature>
<dbReference type="PROSITE" id="PS00058">
    <property type="entry name" value="DNA_MISMATCH_REPAIR_1"/>
    <property type="match status" value="1"/>
</dbReference>
<dbReference type="Gene3D" id="3.30.1540.20">
    <property type="entry name" value="MutL, C-terminal domain, dimerisation subdomain"/>
    <property type="match status" value="1"/>
</dbReference>
<feature type="compositionally biased region" description="Basic and acidic residues" evidence="3">
    <location>
        <begin position="833"/>
        <end position="854"/>
    </location>
</feature>
<dbReference type="InterPro" id="IPR042120">
    <property type="entry name" value="MutL_C_dimsub"/>
</dbReference>
<dbReference type="GO" id="GO:0016887">
    <property type="term" value="F:ATP hydrolysis activity"/>
    <property type="evidence" value="ECO:0007669"/>
    <property type="project" value="InterPro"/>
</dbReference>
<comment type="similarity">
    <text evidence="1">Belongs to the DNA mismatch repair MutL/HexB family.</text>
</comment>
<dbReference type="InterPro" id="IPR036890">
    <property type="entry name" value="HATPase_C_sf"/>
</dbReference>
<evidence type="ECO:0000256" key="3">
    <source>
        <dbReference type="SAM" id="MobiDB-lite"/>
    </source>
</evidence>
<gene>
    <name evidence="6" type="primary">Mlh3</name>
</gene>
<dbReference type="AlphaFoldDB" id="A0A6C0WZ19"/>
<dbReference type="EMBL" id="MN307089">
    <property type="protein sequence ID" value="QIC49972.1"/>
    <property type="molecule type" value="Genomic_DNA"/>
</dbReference>
<dbReference type="SUPFAM" id="SSF54211">
    <property type="entry name" value="Ribosomal protein S5 domain 2-like"/>
    <property type="match status" value="1"/>
</dbReference>
<reference evidence="6" key="1">
    <citation type="journal article" date="2020" name="Mar. Genomics">
        <title>The genome of the sea anemone Actinia equina (L.): meiotic toolkit genes and the question of sexual reproduction.</title>
        <authorList>
            <person name="Wilding C.S."/>
            <person name="Fletcher N."/>
            <person name="Smith E.K."/>
            <person name="Prentis P."/>
            <person name="Weedall G.D."/>
            <person name="Stewart Z."/>
        </authorList>
    </citation>
    <scope>NUCLEOTIDE SEQUENCE</scope>
    <source>
        <tissue evidence="6">Red pedal disc</tissue>
    </source>
</reference>
<dbReference type="InterPro" id="IPR002099">
    <property type="entry name" value="MutL/Mlh/PMS"/>
</dbReference>
<dbReference type="InterPro" id="IPR014790">
    <property type="entry name" value="MutL_C"/>
</dbReference>
<dbReference type="SUPFAM" id="SSF55874">
    <property type="entry name" value="ATPase domain of HSP90 chaperone/DNA topoisomerase II/histidine kinase"/>
    <property type="match status" value="1"/>
</dbReference>
<proteinExistence type="inferred from homology"/>
<dbReference type="SMART" id="SM00853">
    <property type="entry name" value="MutL_C"/>
    <property type="match status" value="1"/>
</dbReference>
<evidence type="ECO:0000259" key="4">
    <source>
        <dbReference type="SMART" id="SM00853"/>
    </source>
</evidence>
<accession>A0A6C0WZ19</accession>
<dbReference type="InterPro" id="IPR020568">
    <property type="entry name" value="Ribosomal_Su5_D2-typ_SF"/>
</dbReference>
<dbReference type="InterPro" id="IPR042121">
    <property type="entry name" value="MutL_C_regsub"/>
</dbReference>
<dbReference type="PANTHER" id="PTHR10073:SF47">
    <property type="entry name" value="DNA MISMATCH REPAIR PROTEIN MLH3"/>
    <property type="match status" value="1"/>
</dbReference>
<evidence type="ECO:0000256" key="2">
    <source>
        <dbReference type="ARBA" id="ARBA00022763"/>
    </source>
</evidence>
<dbReference type="InterPro" id="IPR013507">
    <property type="entry name" value="DNA_mismatch_S5_2-like"/>
</dbReference>
<dbReference type="InterPro" id="IPR037198">
    <property type="entry name" value="MutL_C_sf"/>
</dbReference>
<dbReference type="SUPFAM" id="SSF118116">
    <property type="entry name" value="DNA mismatch repair protein MutL"/>
    <property type="match status" value="1"/>
</dbReference>
<dbReference type="Gene3D" id="3.30.565.10">
    <property type="entry name" value="Histidine kinase-like ATPase, C-terminal domain"/>
    <property type="match status" value="1"/>
</dbReference>
<dbReference type="InterPro" id="IPR014721">
    <property type="entry name" value="Ribsml_uS5_D2-typ_fold_subgr"/>
</dbReference>
<feature type="domain" description="MutL C-terminal dimerisation" evidence="4">
    <location>
        <begin position="974"/>
        <end position="1166"/>
    </location>
</feature>
<dbReference type="GO" id="GO:0005524">
    <property type="term" value="F:ATP binding"/>
    <property type="evidence" value="ECO:0007669"/>
    <property type="project" value="InterPro"/>
</dbReference>
<sequence length="1252" mass="141237">MIRSLDADVRSLLRSGIAVSNLTQCLDELVVNSLDAGATCVSVRVDIPSFRLQVIDNGCGISKNDLEFLGERYATSKCHSLEDLSELKSYGFRGEALASIRDIAGILEVVTRHKSSFKTYCKIFRNGKALKVTESCLPRSNIGTTISAYDLFSSLPVRRKLISDVFDLERMRQRLTSIALINPSVSFSLYNEASGQKCLQTHKSQSTVSTFSQLFGNLKAKSLREICFQERSFRISGYVGLETLHNKNLQFVYVNSRLLLKTKIHKLVNRLLARSLLLKRLALPCNDGDVRFGQQRSPPRQGSEKYPIFIMNISCPLTGYDITLEPAKTLVEFQDWDGILSCVQGCIESFLARENLVLPGEQTEDLVDNDNCSQAEDSSDSQVDLSVYEYQTTATDSIRQTQCISPSNIRKSLQSSVVHRKSTRLCSAENESGDTLHNQKGGREIKLTDTAEKRLKGLNNSFHNGKGLPNTRPENVVDIKIGHEKSVEEAKEGSSESGINSSTSTLGVENEWEIENPLGSRAQLFLRKSDTSKTRPYSKICFTSPNPITLQPRGARKRFHTDVNSKGKDTNSRTSLNRFVLDRSKKVSRISSIENTTVQGNITNRLNELPPNILTRDIANFYGRFSQDTRNDKVTNEQVSGLDGVESLREMFSSTPPKSNLQQHGVKEAPLDLIDLLDRDSYTERESSEANKTDDTWLFSENLIPQETYTKENETSAPDGKNKTVWTANIMKDTIQDEEESSCKVGVAPRGSGREAGTSEAPKDPNRNENEIRNEYENELYIQGEKISFGHENNEGSLENWQCTYDVSLKRKLYINLRTGNTSYDCPEGLNNSDEHKKKEDEERSLEGRMETRSRGPLSCAPHVSFDCTPWLPRKNRIRTTGSNQKECEINDSVPLSSLPDLDEKAMTEKPVGGSEGIVSLMFDEWDNPVFSSLPGMDITSLSKPTKGTGNEVRAHRSIHPYRFTKAMVKDLQVIRQVDDKFIVCRVRRPPQDESDKDADTENEEEGDCLIVLLDQHAVHERIRLEKLIDDLCVREPNQIDQPRLKASIVSPPVELEFTSQELLLLKRFRSELQRVGVRFVISSDMDSDESRVIVHELPTPFVDREVSETRRRRPSVAVSIVKELIQSHVEHMTQTSGVAPPIPKTILRVLSSQACHGAIKFGEHLTVEECKHLIQDLSVCDLPFQCAHGRPSIVPLVDLQLLRRKVLQFEVIHYRFVFDNVNRRDTWADTLNIKVLCWLSYTKLISVRNNV</sequence>
<dbReference type="InterPro" id="IPR014762">
    <property type="entry name" value="DNA_mismatch_repair_CS"/>
</dbReference>
<evidence type="ECO:0000259" key="5">
    <source>
        <dbReference type="SMART" id="SM01340"/>
    </source>
</evidence>
<dbReference type="OrthoDB" id="429932at2759"/>
<evidence type="ECO:0000313" key="6">
    <source>
        <dbReference type="EMBL" id="QIC49972.1"/>
    </source>
</evidence>
<organism evidence="6">
    <name type="scientific">Actinia equina</name>
    <name type="common">Beadlet anemone</name>
    <dbReference type="NCBI Taxonomy" id="6106"/>
    <lineage>
        <taxon>Eukaryota</taxon>
        <taxon>Metazoa</taxon>
        <taxon>Cnidaria</taxon>
        <taxon>Anthozoa</taxon>
        <taxon>Hexacorallia</taxon>
        <taxon>Actiniaria</taxon>
        <taxon>Actiniidae</taxon>
        <taxon>Actinia</taxon>
    </lineage>
</organism>
<dbReference type="GO" id="GO:0006298">
    <property type="term" value="P:mismatch repair"/>
    <property type="evidence" value="ECO:0007669"/>
    <property type="project" value="InterPro"/>
</dbReference>
<dbReference type="InterPro" id="IPR038973">
    <property type="entry name" value="MutL/Mlh/Pms-like"/>
</dbReference>
<dbReference type="GO" id="GO:0030983">
    <property type="term" value="F:mismatched DNA binding"/>
    <property type="evidence" value="ECO:0007669"/>
    <property type="project" value="InterPro"/>
</dbReference>
<dbReference type="SMART" id="SM01340">
    <property type="entry name" value="DNA_mis_repair"/>
    <property type="match status" value="1"/>
</dbReference>
<dbReference type="Gene3D" id="3.30.230.10">
    <property type="match status" value="1"/>
</dbReference>
<dbReference type="PANTHER" id="PTHR10073">
    <property type="entry name" value="DNA MISMATCH REPAIR PROTEIN MLH, PMS, MUTL"/>
    <property type="match status" value="1"/>
</dbReference>
<feature type="region of interest" description="Disordered" evidence="3">
    <location>
        <begin position="487"/>
        <end position="506"/>
    </location>
</feature>
<feature type="domain" description="DNA mismatch repair protein S5" evidence="5">
    <location>
        <begin position="211"/>
        <end position="352"/>
    </location>
</feature>
<evidence type="ECO:0000256" key="1">
    <source>
        <dbReference type="ARBA" id="ARBA00006082"/>
    </source>
</evidence>
<feature type="compositionally biased region" description="Basic and acidic residues" evidence="3">
    <location>
        <begin position="761"/>
        <end position="770"/>
    </location>
</feature>